<comment type="caution">
    <text evidence="3">The sequence shown here is derived from an EMBL/GenBank/DDBJ whole genome shotgun (WGS) entry which is preliminary data.</text>
</comment>
<feature type="compositionally biased region" description="Low complexity" evidence="1">
    <location>
        <begin position="362"/>
        <end position="382"/>
    </location>
</feature>
<accession>A0ABP0JP48</accession>
<dbReference type="SMART" id="SM00582">
    <property type="entry name" value="RPR"/>
    <property type="match status" value="1"/>
</dbReference>
<gene>
    <name evidence="3" type="ORF">SCF082_LOCUS13053</name>
</gene>
<reference evidence="3 4" key="1">
    <citation type="submission" date="2024-02" db="EMBL/GenBank/DDBJ databases">
        <authorList>
            <person name="Chen Y."/>
            <person name="Shah S."/>
            <person name="Dougan E. K."/>
            <person name="Thang M."/>
            <person name="Chan C."/>
        </authorList>
    </citation>
    <scope>NUCLEOTIDE SEQUENCE [LARGE SCALE GENOMIC DNA]</scope>
</reference>
<name>A0ABP0JP48_9DINO</name>
<keyword evidence="4" id="KW-1185">Reference proteome</keyword>
<feature type="region of interest" description="Disordered" evidence="1">
    <location>
        <begin position="107"/>
        <end position="417"/>
    </location>
</feature>
<feature type="domain" description="CID" evidence="2">
    <location>
        <begin position="1"/>
        <end position="112"/>
    </location>
</feature>
<dbReference type="InterPro" id="IPR008942">
    <property type="entry name" value="ENTH_VHS"/>
</dbReference>
<dbReference type="Proteomes" id="UP001642464">
    <property type="component" value="Unassembled WGS sequence"/>
</dbReference>
<feature type="compositionally biased region" description="Pro residues" evidence="1">
    <location>
        <begin position="336"/>
        <end position="351"/>
    </location>
</feature>
<feature type="compositionally biased region" description="Low complexity" evidence="1">
    <location>
        <begin position="323"/>
        <end position="335"/>
    </location>
</feature>
<dbReference type="EMBL" id="CAXAMM010008035">
    <property type="protein sequence ID" value="CAK9016133.1"/>
    <property type="molecule type" value="Genomic_DNA"/>
</dbReference>
<evidence type="ECO:0000256" key="1">
    <source>
        <dbReference type="SAM" id="MobiDB-lite"/>
    </source>
</evidence>
<feature type="compositionally biased region" description="Pro residues" evidence="1">
    <location>
        <begin position="253"/>
        <end position="272"/>
    </location>
</feature>
<feature type="compositionally biased region" description="Low complexity" evidence="1">
    <location>
        <begin position="392"/>
        <end position="402"/>
    </location>
</feature>
<dbReference type="InterPro" id="IPR006569">
    <property type="entry name" value="CID_dom"/>
</dbReference>
<dbReference type="Pfam" id="PF04818">
    <property type="entry name" value="CID"/>
    <property type="match status" value="1"/>
</dbReference>
<evidence type="ECO:0000313" key="3">
    <source>
        <dbReference type="EMBL" id="CAK9016133.1"/>
    </source>
</evidence>
<protein>
    <recommendedName>
        <fullName evidence="2">CID domain-containing protein</fullName>
    </recommendedName>
</protein>
<dbReference type="PROSITE" id="PS51391">
    <property type="entry name" value="CID"/>
    <property type="match status" value="1"/>
</dbReference>
<feature type="compositionally biased region" description="Pro residues" evidence="1">
    <location>
        <begin position="289"/>
        <end position="315"/>
    </location>
</feature>
<evidence type="ECO:0000313" key="4">
    <source>
        <dbReference type="Proteomes" id="UP001642464"/>
    </source>
</evidence>
<proteinExistence type="predicted"/>
<feature type="non-terminal residue" evidence="3">
    <location>
        <position position="1"/>
    </location>
</feature>
<feature type="compositionally biased region" description="Pro residues" evidence="1">
    <location>
        <begin position="218"/>
        <end position="244"/>
    </location>
</feature>
<feature type="compositionally biased region" description="Basic and acidic residues" evidence="1">
    <location>
        <begin position="141"/>
        <end position="182"/>
    </location>
</feature>
<evidence type="ECO:0000259" key="2">
    <source>
        <dbReference type="PROSITE" id="PS51391"/>
    </source>
</evidence>
<sequence>VQAAGDAAIKLHRNSEEVVKRLEDFFSEGGTDGRLAALYVVDDVLVKEKKKLKASYLADMFESRMRRIFERFRAADEKEKRQVGKVLARWQKYRVFSESKLEDCARASGASFGTKPAPPPPKPGQAHRDDSHGKPSALKTRPREDRKHSVSFKDEYNNGGRARDGRHRDDRRDRPPSQDPKRILQSLQGRNEPKRPATEEFVNLGPRQGDPKRQRSEPTPPPGRGPPLPPPRGMPPPGLPPPGMPAIGALPPGGVPPPGMPRLMKPPTPPAASGPIRGVPKLISGGPVGGPPPLPPPPPHPAGSGGPPPRPPQPPAGWSNFSRPGPTSPAGTRGPPAAPAPPKAPAAPPSKPQGWGSFTSKSAAGAPDSQPAAATEGPAAPASKPKGWGSFAKPATTAASTTGPPPPKSAGWAKFAK</sequence>
<dbReference type="Gene3D" id="1.25.40.90">
    <property type="match status" value="1"/>
</dbReference>
<organism evidence="3 4">
    <name type="scientific">Durusdinium trenchii</name>
    <dbReference type="NCBI Taxonomy" id="1381693"/>
    <lineage>
        <taxon>Eukaryota</taxon>
        <taxon>Sar</taxon>
        <taxon>Alveolata</taxon>
        <taxon>Dinophyceae</taxon>
        <taxon>Suessiales</taxon>
        <taxon>Symbiodiniaceae</taxon>
        <taxon>Durusdinium</taxon>
    </lineage>
</organism>